<sequence length="467" mass="53035">MAQLCWLISLNPGLNSLRINYLPFQDVRDARRFATAIAGLSKLKVLNLQIATKNDEWFEFWSPTFFCCPPSLQRLNISSVRSSRSFPLDEQSDPRNEEDYNVAATFPRQEPLVNLEELFLLGVNRWPSEIDIASILVRCPNVKRLDLPMIEPKHGNVVMGEYIGRECSMIESLVYRAYGSLTFNPLPLKIMDSLPAQQFTNLQYHGMIGGISRAATINTFQRHSITLQRISIEGSISSTRIPLSVIFKECSNLVVLNIPYYDATGHYVTLVDALEYPWVCTKLQQLYLAIDGCELPLEAPGSATPYYTRPTPITLTKAEIHHFSQLEKLYRQIGALTNLQDLDLRMVQVSLPQQQDQSGSMILSHMCPVFHAMLNLPSDTAVPGRPGFLHLLAGLKKLECLKGSVSAEVEETKVTMGWAEVRWMEENWPLLRMADFFTHNDDVTAPFQWLVVKRMNEGQKELLVAKW</sequence>
<proteinExistence type="predicted"/>
<dbReference type="EMBL" id="JAAAIM010000609">
    <property type="protein sequence ID" value="KAG0286028.1"/>
    <property type="molecule type" value="Genomic_DNA"/>
</dbReference>
<keyword evidence="2" id="KW-1185">Reference proteome</keyword>
<organism evidence="1 2">
    <name type="scientific">Linnemannia gamsii</name>
    <dbReference type="NCBI Taxonomy" id="64522"/>
    <lineage>
        <taxon>Eukaryota</taxon>
        <taxon>Fungi</taxon>
        <taxon>Fungi incertae sedis</taxon>
        <taxon>Mucoromycota</taxon>
        <taxon>Mortierellomycotina</taxon>
        <taxon>Mortierellomycetes</taxon>
        <taxon>Mortierellales</taxon>
        <taxon>Mortierellaceae</taxon>
        <taxon>Linnemannia</taxon>
    </lineage>
</organism>
<dbReference type="Proteomes" id="UP001194696">
    <property type="component" value="Unassembled WGS sequence"/>
</dbReference>
<dbReference type="SUPFAM" id="SSF52047">
    <property type="entry name" value="RNI-like"/>
    <property type="match status" value="1"/>
</dbReference>
<evidence type="ECO:0000313" key="1">
    <source>
        <dbReference type="EMBL" id="KAG0286028.1"/>
    </source>
</evidence>
<accession>A0ABQ7JW18</accession>
<reference evidence="1 2" key="1">
    <citation type="journal article" date="2020" name="Fungal Divers.">
        <title>Resolving the Mortierellaceae phylogeny through synthesis of multi-gene phylogenetics and phylogenomics.</title>
        <authorList>
            <person name="Vandepol N."/>
            <person name="Liber J."/>
            <person name="Desiro A."/>
            <person name="Na H."/>
            <person name="Kennedy M."/>
            <person name="Barry K."/>
            <person name="Grigoriev I.V."/>
            <person name="Miller A.N."/>
            <person name="O'Donnell K."/>
            <person name="Stajich J.E."/>
            <person name="Bonito G."/>
        </authorList>
    </citation>
    <scope>NUCLEOTIDE SEQUENCE [LARGE SCALE GENOMIC DNA]</scope>
    <source>
        <strain evidence="1 2">AD045</strain>
    </source>
</reference>
<protein>
    <recommendedName>
        <fullName evidence="3">F-box domain-containing protein</fullName>
    </recommendedName>
</protein>
<comment type="caution">
    <text evidence="1">The sequence shown here is derived from an EMBL/GenBank/DDBJ whole genome shotgun (WGS) entry which is preliminary data.</text>
</comment>
<evidence type="ECO:0008006" key="3">
    <source>
        <dbReference type="Google" id="ProtNLM"/>
    </source>
</evidence>
<gene>
    <name evidence="1" type="ORF">BGZ96_009815</name>
</gene>
<dbReference type="InterPro" id="IPR032675">
    <property type="entry name" value="LRR_dom_sf"/>
</dbReference>
<name>A0ABQ7JW18_9FUNG</name>
<evidence type="ECO:0000313" key="2">
    <source>
        <dbReference type="Proteomes" id="UP001194696"/>
    </source>
</evidence>
<dbReference type="Gene3D" id="3.80.10.10">
    <property type="entry name" value="Ribonuclease Inhibitor"/>
    <property type="match status" value="2"/>
</dbReference>